<sequence length="212" mass="22843">MTARTKHCLLITMLILIASVNLLAQEERKTWFGGRLSAGVGILGHEDRAQTTLSGGLAWQAGLVALFNSGGFASIGFQPEVLYTDEVVDTKMDVGGATVNTDMTTKFSSIRVPLLVKLSLGDPNTIQPSVFIGPFANFLLGAKVEDNRSGSSTDLDSLNTVGYGLAVGADLRLLRNLIVDARFYLGLSEYIKDDPLKQKFSSVMVGLHVMFN</sequence>
<reference evidence="2 3" key="1">
    <citation type="submission" date="2016-09" db="EMBL/GenBank/DDBJ databases">
        <title>Genome-resolved meta-omics ties microbial dynamics to process performance in biotechnology for thiocyanate degradation.</title>
        <authorList>
            <person name="Kantor R.S."/>
            <person name="Huddy R.J."/>
            <person name="Iyer R."/>
            <person name="Thomas B.C."/>
            <person name="Brown C.T."/>
            <person name="Anantharaman K."/>
            <person name="Tringe S."/>
            <person name="Hettich R.L."/>
            <person name="Harrison S.T."/>
            <person name="Banfield J.F."/>
        </authorList>
    </citation>
    <scope>NUCLEOTIDE SEQUENCE [LARGE SCALE GENOMIC DNA]</scope>
    <source>
        <strain evidence="2">59-99</strain>
    </source>
</reference>
<proteinExistence type="predicted"/>
<dbReference type="Proteomes" id="UP000184233">
    <property type="component" value="Unassembled WGS sequence"/>
</dbReference>
<feature type="domain" description="Outer membrane protein beta-barrel" evidence="1">
    <location>
        <begin position="24"/>
        <end position="189"/>
    </location>
</feature>
<gene>
    <name evidence="2" type="ORF">BGO89_02200</name>
</gene>
<comment type="caution">
    <text evidence="2">The sequence shown here is derived from an EMBL/GenBank/DDBJ whole genome shotgun (WGS) entry which is preliminary data.</text>
</comment>
<dbReference type="EMBL" id="MKVH01000013">
    <property type="protein sequence ID" value="OJX59251.1"/>
    <property type="molecule type" value="Genomic_DNA"/>
</dbReference>
<dbReference type="AlphaFoldDB" id="A0A1M3L268"/>
<dbReference type="InterPro" id="IPR025665">
    <property type="entry name" value="Beta-barrel_OMP_2"/>
</dbReference>
<evidence type="ECO:0000259" key="1">
    <source>
        <dbReference type="Pfam" id="PF13568"/>
    </source>
</evidence>
<organism evidence="2 3">
    <name type="scientific">Candidatus Kapaibacterium thiocyanatum</name>
    <dbReference type="NCBI Taxonomy" id="1895771"/>
    <lineage>
        <taxon>Bacteria</taxon>
        <taxon>Pseudomonadati</taxon>
        <taxon>Candidatus Kapaibacteriota</taxon>
        <taxon>Candidatus Kapaibacteriia</taxon>
        <taxon>Candidatus Kapaibacteriales</taxon>
        <taxon>Candidatus Kapaibacteriaceae</taxon>
        <taxon>Candidatus Kapaibacterium</taxon>
    </lineage>
</organism>
<name>A0A1M3L268_9BACT</name>
<accession>A0A1M3L268</accession>
<protein>
    <recommendedName>
        <fullName evidence="1">Outer membrane protein beta-barrel domain-containing protein</fullName>
    </recommendedName>
</protein>
<evidence type="ECO:0000313" key="2">
    <source>
        <dbReference type="EMBL" id="OJX59251.1"/>
    </source>
</evidence>
<dbReference type="Pfam" id="PF13568">
    <property type="entry name" value="OMP_b-brl_2"/>
    <property type="match status" value="1"/>
</dbReference>
<evidence type="ECO:0000313" key="3">
    <source>
        <dbReference type="Proteomes" id="UP000184233"/>
    </source>
</evidence>